<proteinExistence type="predicted"/>
<organism evidence="1 2">
    <name type="scientific">Thiopseudomonas alkaliphila</name>
    <dbReference type="NCBI Taxonomy" id="1697053"/>
    <lineage>
        <taxon>Bacteria</taxon>
        <taxon>Pseudomonadati</taxon>
        <taxon>Pseudomonadota</taxon>
        <taxon>Gammaproteobacteria</taxon>
        <taxon>Pseudomonadales</taxon>
        <taxon>Pseudomonadaceae</taxon>
        <taxon>Thiopseudomonas</taxon>
    </lineage>
</organism>
<sequence length="200" mass="23085">MTIKRFKLLIGVAVYLVASLVASISMAEIYRYKDENGHVVLDRQGVPAQYIGQGYEVLNKSGQVIRTIPRALTAEEHQARIAAQRKQEQDRKLLQLYNREEDLNRAKTRKLAEIDGQIRLAEGGLQTVTAQKLRVQQQAATHERAGREVPEHLLIQVRDFEQDETRLATQIQSYKAQRAQLAEQFERDRQQLQRILSQQR</sequence>
<reference evidence="1" key="1">
    <citation type="submission" date="2020-06" db="EMBL/GenBank/DDBJ databases">
        <authorList>
            <person name="Dong N."/>
        </authorList>
    </citation>
    <scope>NUCLEOTIDE SEQUENCE</scope>
    <source>
        <strain evidence="1">DF46-2-2</strain>
    </source>
</reference>
<gene>
    <name evidence="1" type="ORF">HX099_04715</name>
</gene>
<evidence type="ECO:0000313" key="2">
    <source>
        <dbReference type="Proteomes" id="UP001173465"/>
    </source>
</evidence>
<name>A0AAW7DQ74_9GAMM</name>
<protein>
    <submittedName>
        <fullName evidence="1">DUF4124 domain-containing protein</fullName>
    </submittedName>
</protein>
<dbReference type="RefSeq" id="WP_286593398.1">
    <property type="nucleotide sequence ID" value="NZ_JACANB010000002.1"/>
</dbReference>
<accession>A0AAW7DQ74</accession>
<comment type="caution">
    <text evidence="1">The sequence shown here is derived from an EMBL/GenBank/DDBJ whole genome shotgun (WGS) entry which is preliminary data.</text>
</comment>
<reference evidence="1" key="2">
    <citation type="journal article" date="2022" name="Sci. Total Environ.">
        <title>Prevalence, transmission, and molecular epidemiology of tet(X)-positive bacteria among humans, animals, and environmental niches in China: An epidemiological, and genomic-based study.</title>
        <authorList>
            <person name="Dong N."/>
            <person name="Zeng Y."/>
            <person name="Cai C."/>
            <person name="Sun C."/>
            <person name="Lu J."/>
            <person name="Liu C."/>
            <person name="Zhou H."/>
            <person name="Sun Q."/>
            <person name="Shu L."/>
            <person name="Wang H."/>
            <person name="Wang Y."/>
            <person name="Wang S."/>
            <person name="Wu C."/>
            <person name="Chan E.W."/>
            <person name="Chen G."/>
            <person name="Shen Z."/>
            <person name="Chen S."/>
            <person name="Zhang R."/>
        </authorList>
    </citation>
    <scope>NUCLEOTIDE SEQUENCE</scope>
    <source>
        <strain evidence="1">DF46-2-2</strain>
    </source>
</reference>
<evidence type="ECO:0000313" key="1">
    <source>
        <dbReference type="EMBL" id="MDM1695969.1"/>
    </source>
</evidence>
<dbReference type="EMBL" id="JACANB010000002">
    <property type="protein sequence ID" value="MDM1695969.1"/>
    <property type="molecule type" value="Genomic_DNA"/>
</dbReference>
<dbReference type="AlphaFoldDB" id="A0AAW7DQ74"/>
<dbReference type="Proteomes" id="UP001173465">
    <property type="component" value="Unassembled WGS sequence"/>
</dbReference>